<comment type="caution">
    <text evidence="5">The sequence shown here is derived from an EMBL/GenBank/DDBJ whole genome shotgun (WGS) entry which is preliminary data.</text>
</comment>
<dbReference type="SUPFAM" id="SSF51230">
    <property type="entry name" value="Single hybrid motif"/>
    <property type="match status" value="1"/>
</dbReference>
<dbReference type="RefSeq" id="WP_317944810.1">
    <property type="nucleotide sequence ID" value="NZ_JAUBDI010000012.1"/>
</dbReference>
<evidence type="ECO:0000256" key="2">
    <source>
        <dbReference type="ARBA" id="ARBA00023054"/>
    </source>
</evidence>
<dbReference type="InterPro" id="IPR011053">
    <property type="entry name" value="Single_hybrid_motif"/>
</dbReference>
<comment type="subcellular location">
    <subcellularLocation>
        <location evidence="1">Cell envelope</location>
    </subcellularLocation>
</comment>
<organism evidence="5 6">
    <name type="scientific">Sporosarcina saromensis</name>
    <dbReference type="NCBI Taxonomy" id="359365"/>
    <lineage>
        <taxon>Bacteria</taxon>
        <taxon>Bacillati</taxon>
        <taxon>Bacillota</taxon>
        <taxon>Bacilli</taxon>
        <taxon>Bacillales</taxon>
        <taxon>Caryophanaceae</taxon>
        <taxon>Sporosarcina</taxon>
    </lineage>
</organism>
<sequence>MKKRMSITVAIVVSAFIAINVHLLYSKKSTVQQTVYVHQYERMTEGHFEETIPKEGLVSPAAIYTVYVGNEETIDTWLVKEGDQVQVGDEIATLQSDRAESQLAAWEAEEQGLLEQQSAIESTLYDLETDRASASGNTSNVNTTETPGTTDIELTVDVQVDVSQDGAYAQAIAQAERELAEVERKLTVIQAQLAQNPMRPALISPVNGTVSTVNKHGYTLAADVFSEEKLITTYADLPEWQKIEAGDQVRIQENSLDTVIEGTVHAVSQVPATDSRWRNAYDELAPDTKRKNPMELYEITIMPLEQLTTLPFGANVNATLIVNEVDAVSVKVDWLEAYTKQQATAWQLDENGQGRKIDVSSPFQTNNRAVITDGLATGDIVIYKHNISTYADPFNVIMPLPLDLPPKSQWRTFGWKNYIKHGFLH</sequence>
<evidence type="ECO:0000259" key="4">
    <source>
        <dbReference type="Pfam" id="PF00364"/>
    </source>
</evidence>
<name>A0ABU4GAR9_9BACL</name>
<dbReference type="Gene3D" id="2.40.50.100">
    <property type="match status" value="1"/>
</dbReference>
<dbReference type="InterPro" id="IPR000089">
    <property type="entry name" value="Biotin_lipoyl"/>
</dbReference>
<evidence type="ECO:0000313" key="6">
    <source>
        <dbReference type="Proteomes" id="UP001282284"/>
    </source>
</evidence>
<keyword evidence="2 3" id="KW-0175">Coiled coil</keyword>
<dbReference type="PANTHER" id="PTHR32347">
    <property type="entry name" value="EFFLUX SYSTEM COMPONENT YKNX-RELATED"/>
    <property type="match status" value="1"/>
</dbReference>
<evidence type="ECO:0000256" key="1">
    <source>
        <dbReference type="ARBA" id="ARBA00004196"/>
    </source>
</evidence>
<dbReference type="Pfam" id="PF00364">
    <property type="entry name" value="Biotin_lipoyl"/>
    <property type="match status" value="1"/>
</dbReference>
<dbReference type="EMBL" id="JAUBDI010000012">
    <property type="protein sequence ID" value="MDW0114048.1"/>
    <property type="molecule type" value="Genomic_DNA"/>
</dbReference>
<feature type="coiled-coil region" evidence="3">
    <location>
        <begin position="165"/>
        <end position="192"/>
    </location>
</feature>
<protein>
    <submittedName>
        <fullName evidence="5">Biotin/lipoyl-containing protein</fullName>
    </submittedName>
</protein>
<accession>A0ABU4GAR9</accession>
<gene>
    <name evidence="5" type="ORF">QT711_12700</name>
</gene>
<keyword evidence="6" id="KW-1185">Reference proteome</keyword>
<evidence type="ECO:0000256" key="3">
    <source>
        <dbReference type="SAM" id="Coils"/>
    </source>
</evidence>
<reference evidence="5 6" key="1">
    <citation type="submission" date="2023-06" db="EMBL/GenBank/DDBJ databases">
        <title>Sporosarcina sp. nov., isolated from Korean traditional fermented seafood 'Jeotgal'.</title>
        <authorList>
            <person name="Yang A.I."/>
            <person name="Shin N.-R."/>
        </authorList>
    </citation>
    <scope>NUCLEOTIDE SEQUENCE [LARGE SCALE GENOMIC DNA]</scope>
    <source>
        <strain evidence="5 6">KCTC13119</strain>
    </source>
</reference>
<dbReference type="Proteomes" id="UP001282284">
    <property type="component" value="Unassembled WGS sequence"/>
</dbReference>
<dbReference type="InterPro" id="IPR050465">
    <property type="entry name" value="UPF0194_transport"/>
</dbReference>
<evidence type="ECO:0000313" key="5">
    <source>
        <dbReference type="EMBL" id="MDW0114048.1"/>
    </source>
</evidence>
<proteinExistence type="predicted"/>
<feature type="domain" description="Lipoyl-binding" evidence="4">
    <location>
        <begin position="73"/>
        <end position="105"/>
    </location>
</feature>
<dbReference type="PANTHER" id="PTHR32347:SF23">
    <property type="entry name" value="BLL5650 PROTEIN"/>
    <property type="match status" value="1"/>
</dbReference>